<evidence type="ECO:0000313" key="2">
    <source>
        <dbReference type="Proteomes" id="UP000248706"/>
    </source>
</evidence>
<evidence type="ECO:0000313" key="1">
    <source>
        <dbReference type="EMBL" id="RAQ96888.1"/>
    </source>
</evidence>
<dbReference type="Proteomes" id="UP000248706">
    <property type="component" value="Unassembled WGS sequence"/>
</dbReference>
<organism evidence="1 2">
    <name type="scientific">Thermogemmatispora tikiterensis</name>
    <dbReference type="NCBI Taxonomy" id="1825093"/>
    <lineage>
        <taxon>Bacteria</taxon>
        <taxon>Bacillati</taxon>
        <taxon>Chloroflexota</taxon>
        <taxon>Ktedonobacteria</taxon>
        <taxon>Thermogemmatisporales</taxon>
        <taxon>Thermogemmatisporaceae</taxon>
        <taxon>Thermogemmatispora</taxon>
    </lineage>
</organism>
<reference evidence="1 2" key="1">
    <citation type="submission" date="2016-08" db="EMBL/GenBank/DDBJ databases">
        <title>Analysis of Carbohydrate Active Enzymes in Thermogemmatispora T81 Reveals Carbohydrate Degradation Ability.</title>
        <authorList>
            <person name="Tomazini A."/>
            <person name="Lal S."/>
            <person name="Stott M."/>
            <person name="Henrissat B."/>
            <person name="Polikarpov I."/>
            <person name="Sparling R."/>
            <person name="Levin D.B."/>
        </authorList>
    </citation>
    <scope>NUCLEOTIDE SEQUENCE [LARGE SCALE GENOMIC DNA]</scope>
    <source>
        <strain evidence="1 2">T81</strain>
    </source>
</reference>
<dbReference type="AlphaFoldDB" id="A0A328VGA6"/>
<name>A0A328VGA6_9CHLR</name>
<protein>
    <submittedName>
        <fullName evidence="1">Uncharacterized protein</fullName>
    </submittedName>
</protein>
<accession>A0A328VGA6</accession>
<dbReference type="EMBL" id="MCIF01000002">
    <property type="protein sequence ID" value="RAQ96888.1"/>
    <property type="molecule type" value="Genomic_DNA"/>
</dbReference>
<keyword evidence="2" id="KW-1185">Reference proteome</keyword>
<sequence length="78" mass="8587">MVELSTRLGSQFFTCSLAMNWLPRLIQLHNLALKLDEPLVFRKSACYILFGSEVVMPLDWPGVFGAETGSGLASTVVL</sequence>
<proteinExistence type="predicted"/>
<comment type="caution">
    <text evidence="1">The sequence shown here is derived from an EMBL/GenBank/DDBJ whole genome shotgun (WGS) entry which is preliminary data.</text>
</comment>
<gene>
    <name evidence="1" type="ORF">A4R35_15225</name>
</gene>